<dbReference type="Proteomes" id="UP000414233">
    <property type="component" value="Unassembled WGS sequence"/>
</dbReference>
<evidence type="ECO:0000313" key="4">
    <source>
        <dbReference type="Proteomes" id="UP000414233"/>
    </source>
</evidence>
<sequence>MMKEHSSQFLRLSVALLALGAAVPAVAEDAAMGEMAMVNPSDIKWSDAPASMPKGAKVAVLYGDPGKDGPFVIRLKMPAGYKIPPHWHTQSEDLTVISGALYLGEGDMVDMKKAHALKAGGFHYLPGKAHHYAFTKTPTVVQVSSTGPIDINYIDPKDDPAAKQ</sequence>
<protein>
    <recommendedName>
        <fullName evidence="2">ChrR-like cupin domain-containing protein</fullName>
    </recommendedName>
</protein>
<dbReference type="Pfam" id="PF12973">
    <property type="entry name" value="Cupin_7"/>
    <property type="match status" value="1"/>
</dbReference>
<dbReference type="EMBL" id="CABPRZ010000016">
    <property type="protein sequence ID" value="VVE32237.1"/>
    <property type="molecule type" value="Genomic_DNA"/>
</dbReference>
<gene>
    <name evidence="3" type="ORF">PTE30175_03617</name>
</gene>
<dbReference type="InterPro" id="IPR025979">
    <property type="entry name" value="ChrR-like_cupin_dom"/>
</dbReference>
<dbReference type="CDD" id="cd06989">
    <property type="entry name" value="cupin_DRT102"/>
    <property type="match status" value="1"/>
</dbReference>
<dbReference type="InterPro" id="IPR014710">
    <property type="entry name" value="RmlC-like_jellyroll"/>
</dbReference>
<evidence type="ECO:0000313" key="3">
    <source>
        <dbReference type="EMBL" id="VVE32237.1"/>
    </source>
</evidence>
<keyword evidence="4" id="KW-1185">Reference proteome</keyword>
<organism evidence="3 4">
    <name type="scientific">Pandoraea terrae</name>
    <dbReference type="NCBI Taxonomy" id="1537710"/>
    <lineage>
        <taxon>Bacteria</taxon>
        <taxon>Pseudomonadati</taxon>
        <taxon>Pseudomonadota</taxon>
        <taxon>Betaproteobacteria</taxon>
        <taxon>Burkholderiales</taxon>
        <taxon>Burkholderiaceae</taxon>
        <taxon>Pandoraea</taxon>
    </lineage>
</organism>
<dbReference type="AlphaFoldDB" id="A0A5E4X7C2"/>
<accession>A0A5E4X7C2</accession>
<evidence type="ECO:0000256" key="1">
    <source>
        <dbReference type="SAM" id="SignalP"/>
    </source>
</evidence>
<reference evidence="3 4" key="1">
    <citation type="submission" date="2019-08" db="EMBL/GenBank/DDBJ databases">
        <authorList>
            <person name="Peeters C."/>
        </authorList>
    </citation>
    <scope>NUCLEOTIDE SEQUENCE [LARGE SCALE GENOMIC DNA]</scope>
    <source>
        <strain evidence="3 4">LMG 30175</strain>
    </source>
</reference>
<name>A0A5E4X7C2_9BURK</name>
<evidence type="ECO:0000259" key="2">
    <source>
        <dbReference type="Pfam" id="PF12973"/>
    </source>
</evidence>
<feature type="domain" description="ChrR-like cupin" evidence="2">
    <location>
        <begin position="35"/>
        <end position="147"/>
    </location>
</feature>
<dbReference type="InterPro" id="IPR011051">
    <property type="entry name" value="RmlC_Cupin_sf"/>
</dbReference>
<dbReference type="Gene3D" id="2.60.120.10">
    <property type="entry name" value="Jelly Rolls"/>
    <property type="match status" value="1"/>
</dbReference>
<feature type="chain" id="PRO_5023090308" description="ChrR-like cupin domain-containing protein" evidence="1">
    <location>
        <begin position="28"/>
        <end position="164"/>
    </location>
</feature>
<proteinExistence type="predicted"/>
<keyword evidence="1" id="KW-0732">Signal</keyword>
<feature type="signal peptide" evidence="1">
    <location>
        <begin position="1"/>
        <end position="27"/>
    </location>
</feature>
<dbReference type="SUPFAM" id="SSF51182">
    <property type="entry name" value="RmlC-like cupins"/>
    <property type="match status" value="1"/>
</dbReference>